<evidence type="ECO:0000313" key="4">
    <source>
        <dbReference type="EMBL" id="AKS45155.1"/>
    </source>
</evidence>
<dbReference type="KEGG" id="otm:OSB_05940"/>
<accession>A0A0K0Y2K6</accession>
<dbReference type="OrthoDB" id="9814706at2"/>
<dbReference type="InterPro" id="IPR002346">
    <property type="entry name" value="Mopterin_DH_FAD-bd"/>
</dbReference>
<keyword evidence="3 4" id="KW-0560">Oxidoreductase</keyword>
<dbReference type="STRING" id="1458307.OSB_05940"/>
<dbReference type="PATRIC" id="fig|1458307.3.peg.599"/>
<proteinExistence type="predicted"/>
<dbReference type="EC" id="1.5.99.14" evidence="4"/>
<dbReference type="PROSITE" id="PS51387">
    <property type="entry name" value="FAD_PCMH"/>
    <property type="match status" value="1"/>
</dbReference>
<dbReference type="InterPro" id="IPR016169">
    <property type="entry name" value="FAD-bd_PCMH_sub2"/>
</dbReference>
<dbReference type="SUPFAM" id="SSF56176">
    <property type="entry name" value="FAD-binding/transporter-associated domain-like"/>
    <property type="match status" value="1"/>
</dbReference>
<dbReference type="InterPro" id="IPR005107">
    <property type="entry name" value="CO_DH_flav_C"/>
</dbReference>
<dbReference type="InterPro" id="IPR036683">
    <property type="entry name" value="CO_DH_flav_C_dom_sf"/>
</dbReference>
<dbReference type="AlphaFoldDB" id="A0A0K0Y2K6"/>
<evidence type="ECO:0000313" key="5">
    <source>
        <dbReference type="Proteomes" id="UP000067444"/>
    </source>
</evidence>
<dbReference type="Gene3D" id="3.30.465.10">
    <property type="match status" value="1"/>
</dbReference>
<dbReference type="SMART" id="SM01092">
    <property type="entry name" value="CO_deh_flav_C"/>
    <property type="match status" value="1"/>
</dbReference>
<dbReference type="Proteomes" id="UP000067444">
    <property type="component" value="Chromosome"/>
</dbReference>
<keyword evidence="1" id="KW-0285">Flavoprotein</keyword>
<dbReference type="InterPro" id="IPR016166">
    <property type="entry name" value="FAD-bd_PCMH"/>
</dbReference>
<dbReference type="Pfam" id="PF03450">
    <property type="entry name" value="CO_deh_flav_C"/>
    <property type="match status" value="1"/>
</dbReference>
<dbReference type="GO" id="GO:0071949">
    <property type="term" value="F:FAD binding"/>
    <property type="evidence" value="ECO:0007669"/>
    <property type="project" value="InterPro"/>
</dbReference>
<gene>
    <name evidence="4" type="primary">kdhA</name>
    <name evidence="4" type="ORF">OSB_05940</name>
</gene>
<dbReference type="Pfam" id="PF00941">
    <property type="entry name" value="FAD_binding_5"/>
    <property type="match status" value="1"/>
</dbReference>
<organism evidence="4 5">
    <name type="scientific">Octadecabacter temperatus</name>
    <dbReference type="NCBI Taxonomy" id="1458307"/>
    <lineage>
        <taxon>Bacteria</taxon>
        <taxon>Pseudomonadati</taxon>
        <taxon>Pseudomonadota</taxon>
        <taxon>Alphaproteobacteria</taxon>
        <taxon>Rhodobacterales</taxon>
        <taxon>Roseobacteraceae</taxon>
        <taxon>Octadecabacter</taxon>
    </lineage>
</organism>
<keyword evidence="5" id="KW-1185">Reference proteome</keyword>
<dbReference type="SUPFAM" id="SSF55447">
    <property type="entry name" value="CO dehydrogenase flavoprotein C-terminal domain-like"/>
    <property type="match status" value="1"/>
</dbReference>
<dbReference type="InterPro" id="IPR036318">
    <property type="entry name" value="FAD-bd_PCMH-like_sf"/>
</dbReference>
<evidence type="ECO:0000256" key="2">
    <source>
        <dbReference type="ARBA" id="ARBA00022827"/>
    </source>
</evidence>
<dbReference type="GO" id="GO:0034909">
    <property type="term" value="F:6-hydroxypseudooxynicotine dehydrogenase activity"/>
    <property type="evidence" value="ECO:0007669"/>
    <property type="project" value="UniProtKB-EC"/>
</dbReference>
<evidence type="ECO:0000256" key="3">
    <source>
        <dbReference type="ARBA" id="ARBA00023002"/>
    </source>
</evidence>
<dbReference type="InterPro" id="IPR051312">
    <property type="entry name" value="Diverse_Substr_Oxidored"/>
</dbReference>
<protein>
    <submittedName>
        <fullName evidence="4">6-hydroxypseudooxynicotine dehydrogenase complex subunit alpha</fullName>
        <ecNumber evidence="4">1.5.99.14</ecNumber>
    </submittedName>
</protein>
<dbReference type="PANTHER" id="PTHR42659:SF2">
    <property type="entry name" value="XANTHINE DEHYDROGENASE SUBUNIT C-RELATED"/>
    <property type="match status" value="1"/>
</dbReference>
<dbReference type="Gene3D" id="3.30.390.50">
    <property type="entry name" value="CO dehydrogenase flavoprotein, C-terminal domain"/>
    <property type="match status" value="1"/>
</dbReference>
<sequence>MYYAPSELQTALEVASYLEGKVVAGGTDVFPTAQQGKMPNTFLDVTGIPELRAISHDSNGTRIGAAVTWSEIATADLPPAFDALRQAALEVGSIQIQNAGTIAGNLCNASPAADGVPPLLALDAFVEVASKHRGVRSLPLAEFLLNVRKTALAADELVIAITIPPIREAMGAAFEKLGSRRYLVISITMTAAMIACDAQGKIIEARVAVGACSPVARRLTDLEASLIGQQASGIKIDPSHLSVLSPIADVRGSKEFRLDVVAEQCERAIRRAAKND</sequence>
<evidence type="ECO:0000256" key="1">
    <source>
        <dbReference type="ARBA" id="ARBA00022630"/>
    </source>
</evidence>
<dbReference type="PANTHER" id="PTHR42659">
    <property type="entry name" value="XANTHINE DEHYDROGENASE SUBUNIT C-RELATED"/>
    <property type="match status" value="1"/>
</dbReference>
<name>A0A0K0Y2K6_9RHOB</name>
<dbReference type="EMBL" id="CP012160">
    <property type="protein sequence ID" value="AKS45155.1"/>
    <property type="molecule type" value="Genomic_DNA"/>
</dbReference>
<dbReference type="RefSeq" id="WP_049833575.1">
    <property type="nucleotide sequence ID" value="NZ_CP012160.1"/>
</dbReference>
<keyword evidence="2" id="KW-0274">FAD</keyword>
<reference evidence="4 5" key="1">
    <citation type="journal article" date="2015" name="Genome Announc.">
        <title>Closed Genome Sequence of Octadecabacter temperatus SB1, the First Mesophilic Species of the Genus Octadecabacter.</title>
        <authorList>
            <person name="Voget S."/>
            <person name="Billerbeck S."/>
            <person name="Simon M."/>
            <person name="Daniel R."/>
        </authorList>
    </citation>
    <scope>NUCLEOTIDE SEQUENCE [LARGE SCALE GENOMIC DNA]</scope>
    <source>
        <strain evidence="4 5">SB1</strain>
    </source>
</reference>